<organism evidence="3 4">
    <name type="scientific">Caminibacter pacificus</name>
    <dbReference type="NCBI Taxonomy" id="1424653"/>
    <lineage>
        <taxon>Bacteria</taxon>
        <taxon>Pseudomonadati</taxon>
        <taxon>Campylobacterota</taxon>
        <taxon>Epsilonproteobacteria</taxon>
        <taxon>Nautiliales</taxon>
        <taxon>Nautiliaceae</taxon>
        <taxon>Caminibacter</taxon>
    </lineage>
</organism>
<dbReference type="RefSeq" id="WP_123352953.1">
    <property type="nucleotide sequence ID" value="NZ_CP027432.2"/>
</dbReference>
<proteinExistence type="predicted"/>
<protein>
    <submittedName>
        <fullName evidence="3">Uncharacterized protein</fullName>
    </submittedName>
</protein>
<gene>
    <name evidence="2" type="ORF">C6V80_09105</name>
    <name evidence="3" type="ORF">EDC58_1566</name>
</gene>
<evidence type="ECO:0000313" key="3">
    <source>
        <dbReference type="EMBL" id="ROR39073.1"/>
    </source>
</evidence>
<evidence type="ECO:0000313" key="2">
    <source>
        <dbReference type="EMBL" id="QCI29107.1"/>
    </source>
</evidence>
<evidence type="ECO:0000313" key="4">
    <source>
        <dbReference type="Proteomes" id="UP000272781"/>
    </source>
</evidence>
<dbReference type="EMBL" id="CP027432">
    <property type="protein sequence ID" value="QCI29107.1"/>
    <property type="molecule type" value="Genomic_DNA"/>
</dbReference>
<name>A0AAJ4UX86_9BACT</name>
<keyword evidence="1" id="KW-0812">Transmembrane</keyword>
<accession>A0AAJ4UX86</accession>
<dbReference type="Proteomes" id="UP000298805">
    <property type="component" value="Chromosome"/>
</dbReference>
<dbReference type="Proteomes" id="UP000272781">
    <property type="component" value="Unassembled WGS sequence"/>
</dbReference>
<dbReference type="AlphaFoldDB" id="A0AAJ4UX86"/>
<feature type="transmembrane region" description="Helical" evidence="1">
    <location>
        <begin position="39"/>
        <end position="57"/>
    </location>
</feature>
<keyword evidence="5" id="KW-1185">Reference proteome</keyword>
<dbReference type="EMBL" id="RJVK01000004">
    <property type="protein sequence ID" value="ROR39073.1"/>
    <property type="molecule type" value="Genomic_DNA"/>
</dbReference>
<sequence length="63" mass="7269">MKDIILMWKIARFVIALTIAVVSWVILSIVLTIFIKNDIAALIISTSFILLTLYLYTKELIRE</sequence>
<reference evidence="3 4" key="2">
    <citation type="submission" date="2018-11" db="EMBL/GenBank/DDBJ databases">
        <title>Genomic Encyclopedia of Type Strains, Phase IV (KMG-IV): sequencing the most valuable type-strain genomes for metagenomic binning, comparative biology and taxonomic classification.</title>
        <authorList>
            <person name="Goeker M."/>
        </authorList>
    </citation>
    <scope>NUCLEOTIDE SEQUENCE [LARGE SCALE GENOMIC DNA]</scope>
    <source>
        <strain evidence="3 4">DSM 27783</strain>
    </source>
</reference>
<reference evidence="5" key="1">
    <citation type="submission" date="2018-03" db="EMBL/GenBank/DDBJ databases">
        <title>A comparative analysis of the Nautiliaceae.</title>
        <authorList>
            <person name="Grosche A."/>
            <person name="Smedile F."/>
            <person name="Vetriani C."/>
        </authorList>
    </citation>
    <scope>NUCLEOTIDE SEQUENCE [LARGE SCALE GENOMIC DNA]</scope>
    <source>
        <strain evidence="5">TB6</strain>
    </source>
</reference>
<keyword evidence="1" id="KW-0472">Membrane</keyword>
<evidence type="ECO:0000313" key="5">
    <source>
        <dbReference type="Proteomes" id="UP000298805"/>
    </source>
</evidence>
<reference evidence="2" key="3">
    <citation type="submission" date="2019-06" db="EMBL/GenBank/DDBJ databases">
        <title>A comparative analysis of the Nautiliaceae.</title>
        <authorList>
            <person name="Grosche A."/>
            <person name="Smedile F."/>
            <person name="Vetriani C."/>
        </authorList>
    </citation>
    <scope>NUCLEOTIDE SEQUENCE</scope>
    <source>
        <strain evidence="2">TB6</strain>
    </source>
</reference>
<keyword evidence="1" id="KW-1133">Transmembrane helix</keyword>
<evidence type="ECO:0000256" key="1">
    <source>
        <dbReference type="SAM" id="Phobius"/>
    </source>
</evidence>
<feature type="transmembrane region" description="Helical" evidence="1">
    <location>
        <begin position="12"/>
        <end position="33"/>
    </location>
</feature>